<evidence type="ECO:0000256" key="1">
    <source>
        <dbReference type="ARBA" id="ARBA00004651"/>
    </source>
</evidence>
<dbReference type="InterPro" id="IPR000620">
    <property type="entry name" value="EamA_dom"/>
</dbReference>
<dbReference type="PANTHER" id="PTHR22911:SF137">
    <property type="entry name" value="SOLUTE CARRIER FAMILY 35 MEMBER G2-RELATED"/>
    <property type="match status" value="1"/>
</dbReference>
<evidence type="ECO:0000313" key="11">
    <source>
        <dbReference type="EMBL" id="RHY25419.1"/>
    </source>
</evidence>
<comment type="caution">
    <text evidence="11">The sequence shown here is derived from an EMBL/GenBank/DDBJ whole genome shotgun (WGS) entry which is preliminary data.</text>
</comment>
<dbReference type="Pfam" id="PF00892">
    <property type="entry name" value="EamA"/>
    <property type="match status" value="2"/>
</dbReference>
<feature type="compositionally biased region" description="Basic and acidic residues" evidence="8">
    <location>
        <begin position="315"/>
        <end position="342"/>
    </location>
</feature>
<evidence type="ECO:0000313" key="12">
    <source>
        <dbReference type="Proteomes" id="UP000285060"/>
    </source>
</evidence>
<reference evidence="11 12" key="1">
    <citation type="submission" date="2018-08" db="EMBL/GenBank/DDBJ databases">
        <title>Aphanomyces genome sequencing and annotation.</title>
        <authorList>
            <person name="Minardi D."/>
            <person name="Oidtmann B."/>
            <person name="Van Der Giezen M."/>
            <person name="Studholme D.J."/>
        </authorList>
    </citation>
    <scope>NUCLEOTIDE SEQUENCE [LARGE SCALE GENOMIC DNA]</scope>
    <source>
        <strain evidence="11 12">NJM0002</strain>
    </source>
</reference>
<evidence type="ECO:0000256" key="7">
    <source>
        <dbReference type="ARBA" id="ARBA00023136"/>
    </source>
</evidence>
<evidence type="ECO:0000256" key="3">
    <source>
        <dbReference type="ARBA" id="ARBA00022448"/>
    </source>
</evidence>
<protein>
    <recommendedName>
        <fullName evidence="10">EamA domain-containing protein</fullName>
    </recommendedName>
</protein>
<keyword evidence="5 9" id="KW-0812">Transmembrane</keyword>
<evidence type="ECO:0000256" key="8">
    <source>
        <dbReference type="SAM" id="MobiDB-lite"/>
    </source>
</evidence>
<dbReference type="InterPro" id="IPR037185">
    <property type="entry name" value="EmrE-like"/>
</dbReference>
<evidence type="ECO:0000256" key="6">
    <source>
        <dbReference type="ARBA" id="ARBA00022989"/>
    </source>
</evidence>
<dbReference type="SUPFAM" id="SSF103481">
    <property type="entry name" value="Multidrug resistance efflux transporter EmrE"/>
    <property type="match status" value="2"/>
</dbReference>
<dbReference type="VEuPathDB" id="FungiDB:H310_08963"/>
<gene>
    <name evidence="11" type="ORF">DYB32_008323</name>
</gene>
<feature type="domain" description="EamA" evidence="10">
    <location>
        <begin position="172"/>
        <end position="302"/>
    </location>
</feature>
<dbReference type="Proteomes" id="UP000285060">
    <property type="component" value="Unassembled WGS sequence"/>
</dbReference>
<sequence length="375" mass="41392">MSQQGLSHIATFRISATFSVKMQQFHVGIAFGFIAYVIWGCSAIYWKQLTSIPAMQLLCHRIVWAFPIAVAVLYVNSVARTTWTAARTWSVLRFYMLSGTLLGVNLFVSIWATNAGYIVEMSLGYFMSPLVSVFLGVVVLREKLRLWQWAAVILAVCGVATVTFLYGKFPWIALVLAFDFGFYALMAKKAPLKSIQGIAIEFAYLSVPCWIYLFVEEGRGVGAFGHTGVGNDFLMVGLGVLTISPQLLFTTAIKHIPMTIMGLLQFIGPTLNVLVGIFLYHEPFETTKAVGFAQVWAGLVIYTMDTFLAPRKSLEQPVDRPHGDAEAHDDSTGTCSTRDRNPWHAAPPPTPPSGQALEMAASNESFRTLQDTSHV</sequence>
<feature type="transmembrane region" description="Helical" evidence="9">
    <location>
        <begin position="62"/>
        <end position="79"/>
    </location>
</feature>
<feature type="domain" description="EamA" evidence="10">
    <location>
        <begin position="27"/>
        <end position="163"/>
    </location>
</feature>
<feature type="transmembrane region" description="Helical" evidence="9">
    <location>
        <begin position="194"/>
        <end position="213"/>
    </location>
</feature>
<feature type="transmembrane region" description="Helical" evidence="9">
    <location>
        <begin position="25"/>
        <end position="46"/>
    </location>
</feature>
<keyword evidence="12" id="KW-1185">Reference proteome</keyword>
<accession>A0A418ALV8</accession>
<comment type="subcellular location">
    <subcellularLocation>
        <location evidence="1">Cell membrane</location>
        <topology evidence="1">Multi-pass membrane protein</topology>
    </subcellularLocation>
</comment>
<feature type="transmembrane region" description="Helical" evidence="9">
    <location>
        <begin position="91"/>
        <end position="111"/>
    </location>
</feature>
<dbReference type="InterPro" id="IPR004626">
    <property type="entry name" value="RarD"/>
</dbReference>
<feature type="region of interest" description="Disordered" evidence="8">
    <location>
        <begin position="315"/>
        <end position="356"/>
    </location>
</feature>
<evidence type="ECO:0000256" key="2">
    <source>
        <dbReference type="ARBA" id="ARBA00007362"/>
    </source>
</evidence>
<name>A0A418ALV8_9STRA</name>
<proteinExistence type="inferred from homology"/>
<keyword evidence="6 9" id="KW-1133">Transmembrane helix</keyword>
<dbReference type="Gene3D" id="1.10.3730.20">
    <property type="match status" value="1"/>
</dbReference>
<evidence type="ECO:0000256" key="5">
    <source>
        <dbReference type="ARBA" id="ARBA00022692"/>
    </source>
</evidence>
<keyword evidence="7 9" id="KW-0472">Membrane</keyword>
<evidence type="ECO:0000256" key="4">
    <source>
        <dbReference type="ARBA" id="ARBA00022475"/>
    </source>
</evidence>
<keyword evidence="4" id="KW-1003">Cell membrane</keyword>
<evidence type="ECO:0000256" key="9">
    <source>
        <dbReference type="SAM" id="Phobius"/>
    </source>
</evidence>
<feature type="transmembrane region" description="Helical" evidence="9">
    <location>
        <begin position="117"/>
        <end position="139"/>
    </location>
</feature>
<organism evidence="11 12">
    <name type="scientific">Aphanomyces invadans</name>
    <dbReference type="NCBI Taxonomy" id="157072"/>
    <lineage>
        <taxon>Eukaryota</taxon>
        <taxon>Sar</taxon>
        <taxon>Stramenopiles</taxon>
        <taxon>Oomycota</taxon>
        <taxon>Saprolegniomycetes</taxon>
        <taxon>Saprolegniales</taxon>
        <taxon>Verrucalvaceae</taxon>
        <taxon>Aphanomyces</taxon>
    </lineage>
</organism>
<comment type="similarity">
    <text evidence="2">Belongs to the EamA transporter family.</text>
</comment>
<feature type="transmembrane region" description="Helical" evidence="9">
    <location>
        <begin position="260"/>
        <end position="280"/>
    </location>
</feature>
<dbReference type="EMBL" id="QUSY01001298">
    <property type="protein sequence ID" value="RHY25419.1"/>
    <property type="molecule type" value="Genomic_DNA"/>
</dbReference>
<dbReference type="PANTHER" id="PTHR22911">
    <property type="entry name" value="ACYL-MALONYL CONDENSING ENZYME-RELATED"/>
    <property type="match status" value="1"/>
</dbReference>
<keyword evidence="3" id="KW-0813">Transport</keyword>
<dbReference type="NCBIfam" id="TIGR00688">
    <property type="entry name" value="rarD"/>
    <property type="match status" value="1"/>
</dbReference>
<evidence type="ECO:0000259" key="10">
    <source>
        <dbReference type="Pfam" id="PF00892"/>
    </source>
</evidence>
<dbReference type="AlphaFoldDB" id="A0A418ALV8"/>
<feature type="transmembrane region" description="Helical" evidence="9">
    <location>
        <begin position="146"/>
        <end position="165"/>
    </location>
</feature>
<dbReference type="GO" id="GO:0005886">
    <property type="term" value="C:plasma membrane"/>
    <property type="evidence" value="ECO:0007669"/>
    <property type="project" value="UniProtKB-SubCell"/>
</dbReference>